<protein>
    <recommendedName>
        <fullName evidence="6">Large ribosomal subunit protein mL49</fullName>
    </recommendedName>
</protein>
<dbReference type="GO" id="GO:0003735">
    <property type="term" value="F:structural constituent of ribosome"/>
    <property type="evidence" value="ECO:0007669"/>
    <property type="project" value="InterPro"/>
</dbReference>
<dbReference type="AlphaFoldDB" id="A0A7S1TM27"/>
<evidence type="ECO:0000256" key="3">
    <source>
        <dbReference type="ARBA" id="ARBA00022980"/>
    </source>
</evidence>
<comment type="subcellular location">
    <subcellularLocation>
        <location evidence="1">Mitochondrion</location>
    </subcellularLocation>
</comment>
<gene>
    <name evidence="8" type="ORF">EAUS1353_LOCUS2459</name>
</gene>
<keyword evidence="5" id="KW-0687">Ribonucleoprotein</keyword>
<comment type="similarity">
    <text evidence="2">Belongs to the mitochondrion-specific ribosomal protein mL49 family.</text>
</comment>
<name>A0A7S1TM27_9RHOD</name>
<dbReference type="EMBL" id="HBGI01003767">
    <property type="protein sequence ID" value="CAD9240720.1"/>
    <property type="molecule type" value="Transcribed_RNA"/>
</dbReference>
<proteinExistence type="inferred from homology"/>
<keyword evidence="4" id="KW-0496">Mitochondrion</keyword>
<feature type="compositionally biased region" description="Basic and acidic residues" evidence="7">
    <location>
        <begin position="24"/>
        <end position="37"/>
    </location>
</feature>
<evidence type="ECO:0000256" key="7">
    <source>
        <dbReference type="SAM" id="MobiDB-lite"/>
    </source>
</evidence>
<evidence type="ECO:0000256" key="1">
    <source>
        <dbReference type="ARBA" id="ARBA00004173"/>
    </source>
</evidence>
<accession>A0A7S1TM27</accession>
<dbReference type="GO" id="GO:0005762">
    <property type="term" value="C:mitochondrial large ribosomal subunit"/>
    <property type="evidence" value="ECO:0007669"/>
    <property type="project" value="TreeGrafter"/>
</dbReference>
<evidence type="ECO:0000256" key="5">
    <source>
        <dbReference type="ARBA" id="ARBA00023274"/>
    </source>
</evidence>
<sequence length="198" mass="23079">MHTSAAMFLAEKLTKAQKVERKMQRQLDKISGKKSQDAENPFVDLEKEQRIRDSFAEWTMPKKEKFDEAEVMATRRFKPKKVRHRWIPPAGLRYDTRPELLTTLNAWAWAPPAGLKEELPFYVFRAGEGQNLPVYTEYKARGTQIYTVLRKYRGDSIALMKEVSTVCSGREVRLKNGSMEVAGNFRKRLKYWLISLGF</sequence>
<dbReference type="PANTHER" id="PTHR13477:SF0">
    <property type="entry name" value="LARGE RIBOSOMAL SUBUNIT PROTEIN ML49"/>
    <property type="match status" value="1"/>
</dbReference>
<reference evidence="8" key="1">
    <citation type="submission" date="2021-01" db="EMBL/GenBank/DDBJ databases">
        <authorList>
            <person name="Corre E."/>
            <person name="Pelletier E."/>
            <person name="Niang G."/>
            <person name="Scheremetjew M."/>
            <person name="Finn R."/>
            <person name="Kale V."/>
            <person name="Holt S."/>
            <person name="Cochrane G."/>
            <person name="Meng A."/>
            <person name="Brown T."/>
            <person name="Cohen L."/>
        </authorList>
    </citation>
    <scope>NUCLEOTIDE SEQUENCE</scope>
    <source>
        <strain evidence="8">CCMP3124</strain>
    </source>
</reference>
<dbReference type="InterPro" id="IPR007740">
    <property type="entry name" value="Ribosomal_mL49"/>
</dbReference>
<keyword evidence="3" id="KW-0689">Ribosomal protein</keyword>
<evidence type="ECO:0000256" key="6">
    <source>
        <dbReference type="ARBA" id="ARBA00035191"/>
    </source>
</evidence>
<evidence type="ECO:0000313" key="8">
    <source>
        <dbReference type="EMBL" id="CAD9240720.1"/>
    </source>
</evidence>
<feature type="region of interest" description="Disordered" evidence="7">
    <location>
        <begin position="24"/>
        <end position="43"/>
    </location>
</feature>
<evidence type="ECO:0000256" key="2">
    <source>
        <dbReference type="ARBA" id="ARBA00005677"/>
    </source>
</evidence>
<dbReference type="Pfam" id="PF05046">
    <property type="entry name" value="Img2"/>
    <property type="match status" value="1"/>
</dbReference>
<evidence type="ECO:0000256" key="4">
    <source>
        <dbReference type="ARBA" id="ARBA00023128"/>
    </source>
</evidence>
<dbReference type="GO" id="GO:0006412">
    <property type="term" value="P:translation"/>
    <property type="evidence" value="ECO:0007669"/>
    <property type="project" value="InterPro"/>
</dbReference>
<organism evidence="8">
    <name type="scientific">Erythrolobus australicus</name>
    <dbReference type="NCBI Taxonomy" id="1077150"/>
    <lineage>
        <taxon>Eukaryota</taxon>
        <taxon>Rhodophyta</taxon>
        <taxon>Bangiophyceae</taxon>
        <taxon>Porphyridiales</taxon>
        <taxon>Porphyridiaceae</taxon>
        <taxon>Erythrolobus</taxon>
    </lineage>
</organism>
<dbReference type="PANTHER" id="PTHR13477">
    <property type="entry name" value="MITOCHONDRIAL 39S RIBOSOMAL PROTEIN L49"/>
    <property type="match status" value="1"/>
</dbReference>
<dbReference type="Gene3D" id="3.30.780.10">
    <property type="entry name" value="SUI1-like domain"/>
    <property type="match status" value="1"/>
</dbReference>